<accession>A0A3B1CI65</accession>
<evidence type="ECO:0000313" key="1">
    <source>
        <dbReference type="EMBL" id="VAX30166.1"/>
    </source>
</evidence>
<sequence length="42" mass="5049">MIQGLEKAVNFRIFDAKQRCRVEDDMVHWDMSLIHGDILWQC</sequence>
<reference evidence="1" key="1">
    <citation type="submission" date="2018-06" db="EMBL/GenBank/DDBJ databases">
        <authorList>
            <person name="Zhirakovskaya E."/>
        </authorList>
    </citation>
    <scope>NUCLEOTIDE SEQUENCE</scope>
</reference>
<gene>
    <name evidence="1" type="ORF">MNBD_NITROSPIRAE01-1301</name>
</gene>
<protein>
    <submittedName>
        <fullName evidence="1">Uncharacterized protein</fullName>
    </submittedName>
</protein>
<organism evidence="1">
    <name type="scientific">hydrothermal vent metagenome</name>
    <dbReference type="NCBI Taxonomy" id="652676"/>
    <lineage>
        <taxon>unclassified sequences</taxon>
        <taxon>metagenomes</taxon>
        <taxon>ecological metagenomes</taxon>
    </lineage>
</organism>
<proteinExistence type="predicted"/>
<dbReference type="EMBL" id="UOGF01000059">
    <property type="protein sequence ID" value="VAX30166.1"/>
    <property type="molecule type" value="Genomic_DNA"/>
</dbReference>
<name>A0A3B1CI65_9ZZZZ</name>
<dbReference type="AlphaFoldDB" id="A0A3B1CI65"/>